<accession>A0ACB8V168</accession>
<keyword evidence="1" id="KW-0648">Protein biosynthesis</keyword>
<evidence type="ECO:0000313" key="1">
    <source>
        <dbReference type="EMBL" id="KAI2390364.1"/>
    </source>
</evidence>
<dbReference type="EMBL" id="JALBCA010000018">
    <property type="protein sequence ID" value="KAI2390364.1"/>
    <property type="molecule type" value="Genomic_DNA"/>
</dbReference>
<name>A0ACB8V168_9EURO</name>
<sequence>MSQNRAGDWADDEEFDEAASLPPQQIISNKDGTKTVISFRFNDDGKKVKTTRRIRTTVVKEHVNPRVAERKGWAKFGLEKGHPAGPSLDTTSVGENIIFRPSINWKSQAKEEEKAGGEKGGLKDQLKDKKVKCRICSGEHFTARCPFKDTMAPVDEPAPGAGMDGDDGEQPAGGLGSGGSAYVPPALRKGAAGSGGERMGSKYERDELATLRVTNVSELAEEGELRDMFGRFGHVTRVFLAKDKETNMAKGFAFISFADRADAARACEKMDGFGYRHLILRVEFAKKTT</sequence>
<organism evidence="1">
    <name type="scientific">Ophidiomyces ophidiicola</name>
    <dbReference type="NCBI Taxonomy" id="1387563"/>
    <lineage>
        <taxon>Eukaryota</taxon>
        <taxon>Fungi</taxon>
        <taxon>Dikarya</taxon>
        <taxon>Ascomycota</taxon>
        <taxon>Pezizomycotina</taxon>
        <taxon>Eurotiomycetes</taxon>
        <taxon>Eurotiomycetidae</taxon>
        <taxon>Onygenales</taxon>
        <taxon>Onygenaceae</taxon>
        <taxon>Ophidiomyces</taxon>
    </lineage>
</organism>
<keyword evidence="1" id="KW-0396">Initiation factor</keyword>
<protein>
    <submittedName>
        <fullName evidence="1">Translation initiation factor eIF3 subunit g</fullName>
    </submittedName>
</protein>
<proteinExistence type="predicted"/>
<reference evidence="1" key="1">
    <citation type="journal article" date="2022" name="bioRxiv">
        <title>Population genetic analysis of Ophidiomyces ophidiicola, the causative agent of snake fungal disease, indicates recent introductions to the USA.</title>
        <authorList>
            <person name="Ladner J.T."/>
            <person name="Palmer J.M."/>
            <person name="Ettinger C.L."/>
            <person name="Stajich J.E."/>
            <person name="Farrell T.M."/>
            <person name="Glorioso B.M."/>
            <person name="Lawson B."/>
            <person name="Price S.J."/>
            <person name="Stengle A.G."/>
            <person name="Grear D.A."/>
            <person name="Lorch J.M."/>
        </authorList>
    </citation>
    <scope>NUCLEOTIDE SEQUENCE</scope>
    <source>
        <strain evidence="1">NWHC 24266-5</strain>
    </source>
</reference>
<gene>
    <name evidence="1" type="primary">TIF35</name>
    <name evidence="1" type="ORF">LOY88_001698</name>
</gene>
<comment type="caution">
    <text evidence="1">The sequence shown here is derived from an EMBL/GenBank/DDBJ whole genome shotgun (WGS) entry which is preliminary data.</text>
</comment>